<protein>
    <submittedName>
        <fullName evidence="2">Uncharacterized protein</fullName>
    </submittedName>
</protein>
<feature type="region of interest" description="Disordered" evidence="1">
    <location>
        <begin position="323"/>
        <end position="371"/>
    </location>
</feature>
<keyword evidence="3" id="KW-1185">Reference proteome</keyword>
<feature type="region of interest" description="Disordered" evidence="1">
    <location>
        <begin position="677"/>
        <end position="703"/>
    </location>
</feature>
<comment type="caution">
    <text evidence="2">The sequence shown here is derived from an EMBL/GenBank/DDBJ whole genome shotgun (WGS) entry which is preliminary data.</text>
</comment>
<organism evidence="2 3">
    <name type="scientific">Dryococelus australis</name>
    <dbReference type="NCBI Taxonomy" id="614101"/>
    <lineage>
        <taxon>Eukaryota</taxon>
        <taxon>Metazoa</taxon>
        <taxon>Ecdysozoa</taxon>
        <taxon>Arthropoda</taxon>
        <taxon>Hexapoda</taxon>
        <taxon>Insecta</taxon>
        <taxon>Pterygota</taxon>
        <taxon>Neoptera</taxon>
        <taxon>Polyneoptera</taxon>
        <taxon>Phasmatodea</taxon>
        <taxon>Verophasmatodea</taxon>
        <taxon>Anareolatae</taxon>
        <taxon>Phasmatidae</taxon>
        <taxon>Eurycanthinae</taxon>
        <taxon>Dryococelus</taxon>
    </lineage>
</organism>
<proteinExistence type="predicted"/>
<reference evidence="2 3" key="1">
    <citation type="submission" date="2023-02" db="EMBL/GenBank/DDBJ databases">
        <title>LHISI_Scaffold_Assembly.</title>
        <authorList>
            <person name="Stuart O.P."/>
            <person name="Cleave R."/>
            <person name="Magrath M.J.L."/>
            <person name="Mikheyev A.S."/>
        </authorList>
    </citation>
    <scope>NUCLEOTIDE SEQUENCE [LARGE SCALE GENOMIC DNA]</scope>
    <source>
        <strain evidence="2">Daus_M_001</strain>
        <tissue evidence="2">Leg muscle</tissue>
    </source>
</reference>
<evidence type="ECO:0000313" key="3">
    <source>
        <dbReference type="Proteomes" id="UP001159363"/>
    </source>
</evidence>
<dbReference type="EMBL" id="JARBHB010000013">
    <property type="protein sequence ID" value="KAJ8870211.1"/>
    <property type="molecule type" value="Genomic_DNA"/>
</dbReference>
<evidence type="ECO:0000256" key="1">
    <source>
        <dbReference type="SAM" id="MobiDB-lite"/>
    </source>
</evidence>
<dbReference type="Proteomes" id="UP001159363">
    <property type="component" value="Chromosome 12"/>
</dbReference>
<sequence length="937" mass="102572">MDRLDNKHATRLRIATPSLASAKRAPQKWHLFPCMLQNSSLEPLAPCDRFLVLLRRRPRLQLCTNLHNFAVDLCHTLSDAYALGAAGSFHVPVGSCYYFRPCVPTYGPAVRKFRPIFSGGRHKHASTIKSCWVEKEAIKEVCFRVCISPGSQMSVCEQHSKKISLSSLTAVQNMVRTPVKAYSVALVSGVDAPRSLRKSASRAAPKCRVYCSITGLINAPGWYLGFLYAESRPHDFRSRTEKRWSSDNLCRCWAAELLPCTLRKFERALPPHVRGALGSVLQLADTNLCLVAGWRILSVLLQDIGVAIVSWVVRMEQRRNAKAEGKREISEETRRPVASSGTIPTYGNPGVTAPGIEPGSSRWEASSLTTSPPRPLNQLAFPLYRRASTWYHILSETYTRGTDSRERQNAPLVTCPQRGNAADMQAIKASRNPNLGDEAPFSLGAAVTTRLPPKKTGFDSQRSRPRIIACGNRVGRCRWSAGFLGDLPFPLAFHSGAASHSPHLTLIGSQDLDVKSRPNLSITLTRFPSSLPSFYSHCLIDKLPFLIPDTLVQENVYLNLAIISSAIRGVVEDKFDVTMLRQLWPRSALSYEATNAWGQSVCSMSLFKLSVTIGHTDRAALRRTCANVSGVMSSSLVSRGVAYTVDLMWPHSQKSGGVMSGERGGHAMGPPLLSTGSGSACRGAGEPQWRHEVGPRPAETTLPHEPLKELPQSITATRPAGTVDTHAELRTGWLQCHVCKVAYPPLHIATAISGLTMYGLKGWPGFDFRTCYPDFGFPLFPETTPGECWDETLTKSMADSFSFFPRSLFSEQLASSLNYPAGCHVLGDLACGDAAGSIGDPPRVIDRHQFPRLAATVASPPPVLVRPWRGGAPLPFFSSTYSLAHGLRRVTDGWPAQLVESLLHLGGSLCPAPLPLPRRAGRTTCYCFPPPPPSSPR</sequence>
<accession>A0ABQ9GG13</accession>
<feature type="compositionally biased region" description="Basic and acidic residues" evidence="1">
    <location>
        <begin position="323"/>
        <end position="335"/>
    </location>
</feature>
<gene>
    <name evidence="2" type="ORF">PR048_029227</name>
</gene>
<name>A0ABQ9GG13_9NEOP</name>
<evidence type="ECO:0000313" key="2">
    <source>
        <dbReference type="EMBL" id="KAJ8870211.1"/>
    </source>
</evidence>